<evidence type="ECO:0000313" key="2">
    <source>
        <dbReference type="Proteomes" id="UP000177737"/>
    </source>
</evidence>
<dbReference type="EMBL" id="MGFN01000017">
    <property type="protein sequence ID" value="OGM06755.1"/>
    <property type="molecule type" value="Genomic_DNA"/>
</dbReference>
<gene>
    <name evidence="1" type="ORF">A2129_00990</name>
</gene>
<organism evidence="1 2">
    <name type="scientific">Candidatus Woesebacteria bacterium GWC1_42_13</name>
    <dbReference type="NCBI Taxonomy" id="1802475"/>
    <lineage>
        <taxon>Bacteria</taxon>
        <taxon>Candidatus Woeseibacteriota</taxon>
    </lineage>
</organism>
<proteinExistence type="predicted"/>
<accession>A0A1F7WXE3</accession>
<dbReference type="Proteomes" id="UP000177737">
    <property type="component" value="Unassembled WGS sequence"/>
</dbReference>
<dbReference type="AlphaFoldDB" id="A0A1F7WXE3"/>
<comment type="caution">
    <text evidence="1">The sequence shown here is derived from an EMBL/GenBank/DDBJ whole genome shotgun (WGS) entry which is preliminary data.</text>
</comment>
<protein>
    <submittedName>
        <fullName evidence="1">Uncharacterized protein</fullName>
    </submittedName>
</protein>
<evidence type="ECO:0000313" key="1">
    <source>
        <dbReference type="EMBL" id="OGM06755.1"/>
    </source>
</evidence>
<name>A0A1F7WXE3_9BACT</name>
<reference evidence="1 2" key="1">
    <citation type="journal article" date="2016" name="Nat. Commun.">
        <title>Thousands of microbial genomes shed light on interconnected biogeochemical processes in an aquifer system.</title>
        <authorList>
            <person name="Anantharaman K."/>
            <person name="Brown C.T."/>
            <person name="Hug L.A."/>
            <person name="Sharon I."/>
            <person name="Castelle C.J."/>
            <person name="Probst A.J."/>
            <person name="Thomas B.C."/>
            <person name="Singh A."/>
            <person name="Wilkins M.J."/>
            <person name="Karaoz U."/>
            <person name="Brodie E.L."/>
            <person name="Williams K.H."/>
            <person name="Hubbard S.S."/>
            <person name="Banfield J.F."/>
        </authorList>
    </citation>
    <scope>NUCLEOTIDE SEQUENCE [LARGE SCALE GENOMIC DNA]</scope>
</reference>
<sequence>MIESTERGETPETILGLLADSVHRYHRAVASHNLKFVEIHAALIEDFYLIASDAGIPAIESAKVFVSASPPQSRKKVLAVLTSKYMLSQKDARRIEVTFGITTSPSSSRVRRT</sequence>